<dbReference type="AlphaFoldDB" id="A0A4R5EJ65"/>
<dbReference type="GO" id="GO:0004553">
    <property type="term" value="F:hydrolase activity, hydrolyzing O-glycosyl compounds"/>
    <property type="evidence" value="ECO:0007669"/>
    <property type="project" value="InterPro"/>
</dbReference>
<comment type="similarity">
    <text evidence="1 2">Belongs to the glycosyl hydrolase 35 family.</text>
</comment>
<sequence length="773" mass="85061">MTYPATHAVKHTPWDLPETRTPMAGAEDTRPGLGLTSRSLWRDGRRWIPVTGELHYSRLPRHRWQEALRLMKAGGISVVSTYVFWIHHQERQDREPLFDGDLDVAAFVRICRDTGLEVIVRIGPWCHGEVRNGGLPDWVAPARSDDPTYLGQVRRWFGHLGRRLGGLCGPGGPIIGIQLENELYDQRDHIVTLKKLARASGLHAPLWTATAWGNADIPVGEVFPLYGGYTDGFWVDTADGWDDSFRTHFHFSHQWDDPGIGKDLAGDKSTGVPGAKHPDFPAATCELGGGMATAYHRRPWPAGEDIAAVALCKLGSGSVWQGYYMYAGGSNPRPGLQESHATGYPNDLPVHNYDFHAPIGAHLQTRDSFHLLRNQHAFLAAFGDRLAGMNATIPGTLDVHERTTLRWSLRSDGREGFVFVNTHQPYEPLPAHHGVRFDIELDETRVVFPHRPIDIPSGTFVCWPVHLGVYGVTVNWATLGLLTVLEGDDPVLVLTKVEGVPGHLSLPAGTRVSGHPVFERDGEVILEDLPGSRELLTVETPEGARLRLLVLDTVDARYAWLPGDGRLVISEADIVLMEDGDLAAISTGPATVDILGGDVFERHHIDASCAPVPVQVVRKAEATSPPVRPITVPGRASAPDPDTFAAHAARYTITVPTDGLAGERVLLRLDLVGDVATATVGDRTEDLFWDGAPWDIDITPPHGVQMVEVQVAIYPLDERTPVWLPEAASKKRTERNTQILSATVIDYQTHRFPRRRLAPGVTVIGMSRRDSSR</sequence>
<dbReference type="Pfam" id="PF01301">
    <property type="entry name" value="Glyco_hydro_35"/>
    <property type="match status" value="1"/>
</dbReference>
<dbReference type="PANTHER" id="PTHR23421">
    <property type="entry name" value="BETA-GALACTOSIDASE RELATED"/>
    <property type="match status" value="1"/>
</dbReference>
<dbReference type="InterPro" id="IPR001944">
    <property type="entry name" value="Glycoside_Hdrlase_35"/>
</dbReference>
<dbReference type="RefSeq" id="WP_132638090.1">
    <property type="nucleotide sequence ID" value="NZ_SMLD01000148.1"/>
</dbReference>
<accession>A0A4R5EJ65</accession>
<comment type="caution">
    <text evidence="4">The sequence shown here is derived from an EMBL/GenBank/DDBJ whole genome shotgun (WGS) entry which is preliminary data.</text>
</comment>
<dbReference type="PRINTS" id="PR00742">
    <property type="entry name" value="GLHYDRLASE35"/>
</dbReference>
<evidence type="ECO:0000313" key="4">
    <source>
        <dbReference type="EMBL" id="TDE34410.1"/>
    </source>
</evidence>
<dbReference type="GO" id="GO:0005975">
    <property type="term" value="P:carbohydrate metabolic process"/>
    <property type="evidence" value="ECO:0007669"/>
    <property type="project" value="InterPro"/>
</dbReference>
<feature type="domain" description="Glycoside hydrolase 35 catalytic" evidence="3">
    <location>
        <begin position="39"/>
        <end position="376"/>
    </location>
</feature>
<dbReference type="Proteomes" id="UP000295136">
    <property type="component" value="Unassembled WGS sequence"/>
</dbReference>
<proteinExistence type="inferred from homology"/>
<dbReference type="EMBL" id="SMLD01000148">
    <property type="protein sequence ID" value="TDE34410.1"/>
    <property type="molecule type" value="Genomic_DNA"/>
</dbReference>
<evidence type="ECO:0000256" key="1">
    <source>
        <dbReference type="ARBA" id="ARBA00009809"/>
    </source>
</evidence>
<reference evidence="4 5" key="1">
    <citation type="submission" date="2019-03" db="EMBL/GenBank/DDBJ databases">
        <title>Draft genome sequences of novel Actinobacteria.</title>
        <authorList>
            <person name="Sahin N."/>
            <person name="Ay H."/>
            <person name="Saygin H."/>
        </authorList>
    </citation>
    <scope>NUCLEOTIDE SEQUENCE [LARGE SCALE GENOMIC DNA]</scope>
    <source>
        <strain evidence="4 5">6K102</strain>
    </source>
</reference>
<organism evidence="4 5">
    <name type="scientific">Nonomuraea mesophila</name>
    <dbReference type="NCBI Taxonomy" id="2530382"/>
    <lineage>
        <taxon>Bacteria</taxon>
        <taxon>Bacillati</taxon>
        <taxon>Actinomycetota</taxon>
        <taxon>Actinomycetes</taxon>
        <taxon>Streptosporangiales</taxon>
        <taxon>Streptosporangiaceae</taxon>
        <taxon>Nonomuraea</taxon>
    </lineage>
</organism>
<name>A0A4R5EJ65_9ACTN</name>
<dbReference type="SUPFAM" id="SSF51445">
    <property type="entry name" value="(Trans)glycosidases"/>
    <property type="match status" value="1"/>
</dbReference>
<evidence type="ECO:0000256" key="2">
    <source>
        <dbReference type="RuleBase" id="RU003679"/>
    </source>
</evidence>
<gene>
    <name evidence="4" type="ORF">E1295_37120</name>
</gene>
<evidence type="ECO:0000259" key="3">
    <source>
        <dbReference type="Pfam" id="PF01301"/>
    </source>
</evidence>
<protein>
    <submittedName>
        <fullName evidence="4">Beta-galactosidase</fullName>
    </submittedName>
</protein>
<evidence type="ECO:0000313" key="5">
    <source>
        <dbReference type="Proteomes" id="UP000295136"/>
    </source>
</evidence>
<dbReference type="InterPro" id="IPR017853">
    <property type="entry name" value="GH"/>
</dbReference>
<dbReference type="Gene3D" id="3.20.20.80">
    <property type="entry name" value="Glycosidases"/>
    <property type="match status" value="1"/>
</dbReference>
<keyword evidence="5" id="KW-1185">Reference proteome</keyword>
<dbReference type="InterPro" id="IPR031330">
    <property type="entry name" value="Gly_Hdrlase_35_cat"/>
</dbReference>